<evidence type="ECO:0000259" key="5">
    <source>
        <dbReference type="PROSITE" id="PS51898"/>
    </source>
</evidence>
<reference evidence="7" key="1">
    <citation type="journal article" date="2019" name="Int. J. Syst. Evol. Microbiol.">
        <title>The Global Catalogue of Microorganisms (GCM) 10K type strain sequencing project: providing services to taxonomists for standard genome sequencing and annotation.</title>
        <authorList>
            <consortium name="The Broad Institute Genomics Platform"/>
            <consortium name="The Broad Institute Genome Sequencing Center for Infectious Disease"/>
            <person name="Wu L."/>
            <person name="Ma J."/>
        </authorList>
    </citation>
    <scope>NUCLEOTIDE SEQUENCE [LARGE SCALE GENOMIC DNA]</scope>
    <source>
        <strain evidence="7">KCTC 52640</strain>
    </source>
</reference>
<dbReference type="Gene3D" id="1.10.443.10">
    <property type="entry name" value="Intergrase catalytic core"/>
    <property type="match status" value="1"/>
</dbReference>
<name>A0ABV7ERT1_9GAMM</name>
<evidence type="ECO:0000256" key="3">
    <source>
        <dbReference type="ARBA" id="ARBA00023172"/>
    </source>
</evidence>
<dbReference type="PANTHER" id="PTHR30349:SF77">
    <property type="entry name" value="TYROSINE RECOMBINASE XERC"/>
    <property type="match status" value="1"/>
</dbReference>
<protein>
    <submittedName>
        <fullName evidence="6">Tyrosine-type recombinase/integrase</fullName>
    </submittedName>
</protein>
<dbReference type="InterPro" id="IPR002104">
    <property type="entry name" value="Integrase_catalytic"/>
</dbReference>
<keyword evidence="3" id="KW-0233">DNA recombination</keyword>
<comment type="caution">
    <text evidence="6">The sequence shown here is derived from an EMBL/GenBank/DDBJ whole genome shotgun (WGS) entry which is preliminary data.</text>
</comment>
<evidence type="ECO:0000313" key="6">
    <source>
        <dbReference type="EMBL" id="MFC3104327.1"/>
    </source>
</evidence>
<dbReference type="PROSITE" id="PS51898">
    <property type="entry name" value="TYR_RECOMBINASE"/>
    <property type="match status" value="1"/>
</dbReference>
<dbReference type="RefSeq" id="WP_380689331.1">
    <property type="nucleotide sequence ID" value="NZ_JBHRSS010000004.1"/>
</dbReference>
<dbReference type="PANTHER" id="PTHR30349">
    <property type="entry name" value="PHAGE INTEGRASE-RELATED"/>
    <property type="match status" value="1"/>
</dbReference>
<dbReference type="InterPro" id="IPR011010">
    <property type="entry name" value="DNA_brk_join_enz"/>
</dbReference>
<dbReference type="InterPro" id="IPR050090">
    <property type="entry name" value="Tyrosine_recombinase_XerCD"/>
</dbReference>
<dbReference type="CDD" id="cd00397">
    <property type="entry name" value="DNA_BRE_C"/>
    <property type="match status" value="1"/>
</dbReference>
<gene>
    <name evidence="6" type="ORF">ACFOSU_10550</name>
</gene>
<accession>A0ABV7ERT1</accession>
<feature type="region of interest" description="Disordered" evidence="4">
    <location>
        <begin position="26"/>
        <end position="48"/>
    </location>
</feature>
<dbReference type="SUPFAM" id="SSF56349">
    <property type="entry name" value="DNA breaking-rejoining enzymes"/>
    <property type="match status" value="1"/>
</dbReference>
<dbReference type="EMBL" id="JBHRSS010000004">
    <property type="protein sequence ID" value="MFC3104327.1"/>
    <property type="molecule type" value="Genomic_DNA"/>
</dbReference>
<keyword evidence="2" id="KW-0229">DNA integration</keyword>
<evidence type="ECO:0000313" key="7">
    <source>
        <dbReference type="Proteomes" id="UP001595462"/>
    </source>
</evidence>
<evidence type="ECO:0000256" key="1">
    <source>
        <dbReference type="ARBA" id="ARBA00004496"/>
    </source>
</evidence>
<comment type="subcellular location">
    <subcellularLocation>
        <location evidence="1">Cytoplasm</location>
    </subcellularLocation>
</comment>
<evidence type="ECO:0000256" key="4">
    <source>
        <dbReference type="SAM" id="MobiDB-lite"/>
    </source>
</evidence>
<feature type="compositionally biased region" description="Basic and acidic residues" evidence="4">
    <location>
        <begin position="29"/>
        <end position="48"/>
    </location>
</feature>
<feature type="domain" description="Tyr recombinase" evidence="5">
    <location>
        <begin position="184"/>
        <end position="399"/>
    </location>
</feature>
<dbReference type="InterPro" id="IPR013762">
    <property type="entry name" value="Integrase-like_cat_sf"/>
</dbReference>
<sequence>MVDNTHTRQWADALFPRLDKRTILPLPLGDHRQPYPKNESRTLTHSDSDKNYLYSDTIRDRDAIHSWLELHQNRKNTFHSYHREAGRFLLWLAYIKKRRLADLDYDDWIEYEQFLLAPPIAWCGPRHQRRHKDWRPFRWPLSGETLCYALKVLHKLSVYLILTGTATKLAPLPQKWITTKQNNLRTRALTKQALNAVERALLAMPRGNHLEAKIYERVRFMIAWIHGTGSRSSEICRARMSDIRRDHRIQPERWWWHIIGHAGKAERVPISTELLAVLIQYRQHRGLPDLPSERETDIPLVSVCRTGRHGTYGPIQRATVHRSIKDVFLLAGDQVSETDLKTAQLLYAASPSWLRHTAAVNAIDCGTDLLTVKADMRLSMRSLSDYIMDTPIRLFPAIE</sequence>
<dbReference type="Proteomes" id="UP001595462">
    <property type="component" value="Unassembled WGS sequence"/>
</dbReference>
<organism evidence="6 7">
    <name type="scientific">Salinisphaera aquimarina</name>
    <dbReference type="NCBI Taxonomy" id="2094031"/>
    <lineage>
        <taxon>Bacteria</taxon>
        <taxon>Pseudomonadati</taxon>
        <taxon>Pseudomonadota</taxon>
        <taxon>Gammaproteobacteria</taxon>
        <taxon>Salinisphaerales</taxon>
        <taxon>Salinisphaeraceae</taxon>
        <taxon>Salinisphaera</taxon>
    </lineage>
</organism>
<proteinExistence type="predicted"/>
<dbReference type="Pfam" id="PF00589">
    <property type="entry name" value="Phage_integrase"/>
    <property type="match status" value="1"/>
</dbReference>
<keyword evidence="7" id="KW-1185">Reference proteome</keyword>
<evidence type="ECO:0000256" key="2">
    <source>
        <dbReference type="ARBA" id="ARBA00022908"/>
    </source>
</evidence>